<evidence type="ECO:0000313" key="2">
    <source>
        <dbReference type="EMBL" id="RRD28960.1"/>
    </source>
</evidence>
<evidence type="ECO:0000313" key="3">
    <source>
        <dbReference type="Proteomes" id="UP000271272"/>
    </source>
</evidence>
<sequence length="163" mass="17540">MSLGRGRGPRRDDEWCLVNPVPGEPAPMLSSATTALSRQPLTQALQEVIDPRDRRDVRHDLPTILSLTVTGVPAGRAQPDAIREHATDLSTDELEALGPPRGQVPFQLQQGRSVPSMMCRPARGTSSAVASTIPRTLAMIRLTTAIAREIVGWDTPMTSAIAS</sequence>
<organism evidence="2 3">
    <name type="scientific">Actinomyces bowdenii</name>
    <dbReference type="NCBI Taxonomy" id="131109"/>
    <lineage>
        <taxon>Bacteria</taxon>
        <taxon>Bacillati</taxon>
        <taxon>Actinomycetota</taxon>
        <taxon>Actinomycetes</taxon>
        <taxon>Actinomycetales</taxon>
        <taxon>Actinomycetaceae</taxon>
        <taxon>Actinomyces</taxon>
    </lineage>
</organism>
<accession>A0A3P1V659</accession>
<comment type="caution">
    <text evidence="2">The sequence shown here is derived from an EMBL/GenBank/DDBJ whole genome shotgun (WGS) entry which is preliminary data.</text>
</comment>
<keyword evidence="3" id="KW-1185">Reference proteome</keyword>
<dbReference type="AlphaFoldDB" id="A0A3P1V659"/>
<dbReference type="InterPro" id="IPR032806">
    <property type="entry name" value="YbfD_N"/>
</dbReference>
<dbReference type="OrthoDB" id="3867913at2"/>
<feature type="domain" description="H repeat-associated protein N-terminal" evidence="1">
    <location>
        <begin position="43"/>
        <end position="105"/>
    </location>
</feature>
<name>A0A3P1V659_9ACTO</name>
<dbReference type="Pfam" id="PF13808">
    <property type="entry name" value="DDE_Tnp_1_assoc"/>
    <property type="match status" value="1"/>
</dbReference>
<gene>
    <name evidence="2" type="ORF">EII10_08365</name>
</gene>
<dbReference type="EMBL" id="RQZC01000013">
    <property type="protein sequence ID" value="RRD28960.1"/>
    <property type="molecule type" value="Genomic_DNA"/>
</dbReference>
<evidence type="ECO:0000259" key="1">
    <source>
        <dbReference type="Pfam" id="PF13808"/>
    </source>
</evidence>
<protein>
    <recommendedName>
        <fullName evidence="1">H repeat-associated protein N-terminal domain-containing protein</fullName>
    </recommendedName>
</protein>
<reference evidence="2 3" key="1">
    <citation type="submission" date="2018-11" db="EMBL/GenBank/DDBJ databases">
        <title>Genomes From Bacteria Associated with the Canine Oral Cavity: a Test Case for Automated Genome-Based Taxonomic Assignment.</title>
        <authorList>
            <person name="Coil D.A."/>
            <person name="Jospin G."/>
            <person name="Darling A.E."/>
            <person name="Wallis C."/>
            <person name="Davis I.J."/>
            <person name="Harris S."/>
            <person name="Eisen J.A."/>
            <person name="Holcombe L.J."/>
            <person name="O'Flynn C."/>
        </authorList>
    </citation>
    <scope>NUCLEOTIDE SEQUENCE [LARGE SCALE GENOMIC DNA]</scope>
    <source>
        <strain evidence="2 3">OH5050</strain>
    </source>
</reference>
<dbReference type="Proteomes" id="UP000271272">
    <property type="component" value="Unassembled WGS sequence"/>
</dbReference>
<proteinExistence type="predicted"/>